<dbReference type="PANTHER" id="PTHR46228:SF2">
    <property type="entry name" value="KELCH REPEAT PROTEIN (AFU_ORTHOLOGUE AFUA_4G14350)"/>
    <property type="match status" value="1"/>
</dbReference>
<dbReference type="InterPro" id="IPR015915">
    <property type="entry name" value="Kelch-typ_b-propeller"/>
</dbReference>
<keyword evidence="6" id="KW-1185">Reference proteome</keyword>
<accession>A0A1X7VRA3</accession>
<evidence type="ECO:0000313" key="6">
    <source>
        <dbReference type="Proteomes" id="UP000007879"/>
    </source>
</evidence>
<dbReference type="Pfam" id="PF24681">
    <property type="entry name" value="Kelch_KLHDC2_KLHL20_DRC7"/>
    <property type="match status" value="2"/>
</dbReference>
<dbReference type="EnsemblMetazoa" id="XM_020003608.1">
    <property type="protein sequence ID" value="XP_019859167.1"/>
    <property type="gene ID" value="LOC109587365"/>
</dbReference>
<gene>
    <name evidence="5" type="primary">109587365</name>
</gene>
<dbReference type="eggNOG" id="KOG0379">
    <property type="taxonomic scope" value="Eukaryota"/>
</dbReference>
<dbReference type="SUPFAM" id="SSF57997">
    <property type="entry name" value="Tropomyosin"/>
    <property type="match status" value="1"/>
</dbReference>
<dbReference type="SUPFAM" id="SSF117281">
    <property type="entry name" value="Kelch motif"/>
    <property type="match status" value="1"/>
</dbReference>
<reference evidence="6" key="1">
    <citation type="journal article" date="2010" name="Nature">
        <title>The Amphimedon queenslandica genome and the evolution of animal complexity.</title>
        <authorList>
            <person name="Srivastava M."/>
            <person name="Simakov O."/>
            <person name="Chapman J."/>
            <person name="Fahey B."/>
            <person name="Gauthier M.E."/>
            <person name="Mitros T."/>
            <person name="Richards G.S."/>
            <person name="Conaco C."/>
            <person name="Dacre M."/>
            <person name="Hellsten U."/>
            <person name="Larroux C."/>
            <person name="Putnam N.H."/>
            <person name="Stanke M."/>
            <person name="Adamska M."/>
            <person name="Darling A."/>
            <person name="Degnan S.M."/>
            <person name="Oakley T.H."/>
            <person name="Plachetzki D.C."/>
            <person name="Zhai Y."/>
            <person name="Adamski M."/>
            <person name="Calcino A."/>
            <person name="Cummins S.F."/>
            <person name="Goodstein D.M."/>
            <person name="Harris C."/>
            <person name="Jackson D.J."/>
            <person name="Leys S.P."/>
            <person name="Shu S."/>
            <person name="Woodcroft B.J."/>
            <person name="Vervoort M."/>
            <person name="Kosik K.S."/>
            <person name="Manning G."/>
            <person name="Degnan B.M."/>
            <person name="Rokhsar D.S."/>
        </authorList>
    </citation>
    <scope>NUCLEOTIDE SEQUENCE [LARGE SCALE GENOMIC DNA]</scope>
</reference>
<dbReference type="KEGG" id="aqu:109587365"/>
<evidence type="ECO:0000256" key="2">
    <source>
        <dbReference type="ARBA" id="ARBA00022737"/>
    </source>
</evidence>
<evidence type="ECO:0000256" key="4">
    <source>
        <dbReference type="SAM" id="MobiDB-lite"/>
    </source>
</evidence>
<keyword evidence="1" id="KW-0880">Kelch repeat</keyword>
<feature type="coiled-coil region" evidence="3">
    <location>
        <begin position="541"/>
        <end position="607"/>
    </location>
</feature>
<dbReference type="InParanoid" id="A0A1X7VRA3"/>
<proteinExistence type="predicted"/>
<protein>
    <submittedName>
        <fullName evidence="5">Uncharacterized protein</fullName>
    </submittedName>
</protein>
<evidence type="ECO:0000256" key="1">
    <source>
        <dbReference type="ARBA" id="ARBA00022441"/>
    </source>
</evidence>
<sequence>MLKRFFQKRYQPKARWGHSCVPLGNKAVVWGGMQAGLPEVHQSPIKTQCTSVVEVFDVRTAKWIQEKTIGNPPLGVRGQACAAVGYDLYFFGGFCGHDWCRHNTVYCLDTLTNVWREVVPKNPGKTPMKKTRCGMFGFSLNSEDYLCILGGTGLLCSANLTEATYIPWKENPDWGWTNELHFYALRNGTWIIPTHTGDIPPPCAGFTLTKISENSAILFGGYQPQKSSCVNDIYIMTIIDIGTVVWKKLEIKRTEGEREEDSSPSGRQDHTMVCLSSSLTGHNRTILLMLGGRSTSGRTFSDSWVLDIEQNRWTQVFLLESIAYRHFHSMVSVSINASRILVIVFGGVREWQWGKTASQQPALTACALIEAVATPDGDWKLGVVMGENDASPSEEYFQIVQQIQIREEEKKHQFLEIVQEEEGLMVVEEEEEEDEDEEGEFEVRGSTPLPVIPEGNEDELDTSDKPLQPILDPHAIIEPSSMAKASSVEGTHMYDVPRPLIGKTQASSVDAIQLPSRYRPKRLSVDSSLSHAATAGMSQRIKDLEQQLIIAKGRTNEVEEVLHKAIMTAEERAVIAEEKARAMEERAIKAEEKCREAEGRVLVLEGQVATLEGLLKTSEEKLCASYNDTIAYSEQVLELERQLLDSEDRAITAEIAINEIEAQVQEEKKKLEAREQKEKENENSITELEKQIAIMTEEMLTTAKGLREAEELIKFLHCEGSQKEQGSSQKPQGSSFWRALADVQHPSITLCFTEDDIITLSASTRSRQEVCTLEAECKQGNKLERQEVYTVSLHTFQALIHLHKNNLREKFDVSLCPHSVLLQKDEDKKICQAQLLVSLTNDDEPVSHENDELFTSLSNDLNQFALLLVTMATGDLTSNVSEGLATIEWPAMTELVSQCMNTVEFNDGSLLMDNILHQIEAMQMTFQ</sequence>
<reference evidence="5" key="2">
    <citation type="submission" date="2017-05" db="UniProtKB">
        <authorList>
            <consortium name="EnsemblMetazoa"/>
        </authorList>
    </citation>
    <scope>IDENTIFICATION</scope>
</reference>
<dbReference type="PANTHER" id="PTHR46228">
    <property type="entry name" value="KELCH DOMAIN-CONTAINING PROTEIN"/>
    <property type="match status" value="1"/>
</dbReference>
<dbReference type="Gene3D" id="2.120.10.80">
    <property type="entry name" value="Kelch-type beta propeller"/>
    <property type="match status" value="2"/>
</dbReference>
<evidence type="ECO:0000256" key="3">
    <source>
        <dbReference type="SAM" id="Coils"/>
    </source>
</evidence>
<dbReference type="EnsemblMetazoa" id="Aqu2.1.41953_001">
    <property type="protein sequence ID" value="Aqu2.1.41953_001"/>
    <property type="gene ID" value="Aqu2.1.41953"/>
</dbReference>
<dbReference type="AlphaFoldDB" id="A0A1X7VRA3"/>
<dbReference type="OrthoDB" id="10250130at2759"/>
<organism evidence="5">
    <name type="scientific">Amphimedon queenslandica</name>
    <name type="common">Sponge</name>
    <dbReference type="NCBI Taxonomy" id="400682"/>
    <lineage>
        <taxon>Eukaryota</taxon>
        <taxon>Metazoa</taxon>
        <taxon>Porifera</taxon>
        <taxon>Demospongiae</taxon>
        <taxon>Heteroscleromorpha</taxon>
        <taxon>Haplosclerida</taxon>
        <taxon>Niphatidae</taxon>
        <taxon>Amphimedon</taxon>
    </lineage>
</organism>
<keyword evidence="2" id="KW-0677">Repeat</keyword>
<dbReference type="Proteomes" id="UP000007879">
    <property type="component" value="Unassembled WGS sequence"/>
</dbReference>
<feature type="compositionally biased region" description="Acidic residues" evidence="4">
    <location>
        <begin position="430"/>
        <end position="440"/>
    </location>
</feature>
<evidence type="ECO:0000313" key="5">
    <source>
        <dbReference type="EnsemblMetazoa" id="Aqu2.1.41953_001"/>
    </source>
</evidence>
<feature type="coiled-coil region" evidence="3">
    <location>
        <begin position="650"/>
        <end position="698"/>
    </location>
</feature>
<feature type="region of interest" description="Disordered" evidence="4">
    <location>
        <begin position="430"/>
        <end position="461"/>
    </location>
</feature>
<name>A0A1X7VRA3_AMPQE</name>
<keyword evidence="3" id="KW-0175">Coiled coil</keyword>